<comment type="caution">
    <text evidence="1">The sequence shown here is derived from an EMBL/GenBank/DDBJ whole genome shotgun (WGS) entry which is preliminary data.</text>
</comment>
<dbReference type="InterPro" id="IPR009097">
    <property type="entry name" value="Cyclic_Pdiesterase"/>
</dbReference>
<sequence>MAQPGELFVMVRVPDTVREALLQVLAESGLDQALGRALYPPRNWHQSLSDLHPPEAREHLRLACSRLEARALCLQLDQLRSSGNTPGRIHWKFVPAGHKPLGMKLLMADVRSKLEDHGLAQAFGHRAHVTVSYLADRQLEPRAIAPVPWQIDAVELVEVAGRGADYRYEVVDTFPLRPPAQPAPVQPDLLA</sequence>
<name>A0ABW3LZM7_9GAMM</name>
<reference evidence="2" key="1">
    <citation type="journal article" date="2019" name="Int. J. Syst. Evol. Microbiol.">
        <title>The Global Catalogue of Microorganisms (GCM) 10K type strain sequencing project: providing services to taxonomists for standard genome sequencing and annotation.</title>
        <authorList>
            <consortium name="The Broad Institute Genomics Platform"/>
            <consortium name="The Broad Institute Genome Sequencing Center for Infectious Disease"/>
            <person name="Wu L."/>
            <person name="Ma J."/>
        </authorList>
    </citation>
    <scope>NUCLEOTIDE SEQUENCE [LARGE SCALE GENOMIC DNA]</scope>
    <source>
        <strain evidence="2">CCUG 55854</strain>
    </source>
</reference>
<gene>
    <name evidence="1" type="ORF">ACFQ2N_13540</name>
</gene>
<dbReference type="GO" id="GO:0016874">
    <property type="term" value="F:ligase activity"/>
    <property type="evidence" value="ECO:0007669"/>
    <property type="project" value="UniProtKB-KW"/>
</dbReference>
<dbReference type="RefSeq" id="WP_162376992.1">
    <property type="nucleotide sequence ID" value="NZ_JBHTKN010000010.1"/>
</dbReference>
<evidence type="ECO:0000313" key="1">
    <source>
        <dbReference type="EMBL" id="MFD1043370.1"/>
    </source>
</evidence>
<keyword evidence="2" id="KW-1185">Reference proteome</keyword>
<dbReference type="SUPFAM" id="SSF55144">
    <property type="entry name" value="LigT-like"/>
    <property type="match status" value="1"/>
</dbReference>
<dbReference type="Gene3D" id="3.90.1140.10">
    <property type="entry name" value="Cyclic phosphodiesterase"/>
    <property type="match status" value="1"/>
</dbReference>
<protein>
    <submittedName>
        <fullName evidence="1">2'-5' RNA ligase family protein</fullName>
    </submittedName>
</protein>
<dbReference type="Proteomes" id="UP001597033">
    <property type="component" value="Unassembled WGS sequence"/>
</dbReference>
<proteinExistence type="predicted"/>
<organism evidence="1 2">
    <name type="scientific">Pseudoxanthomonas kaohsiungensis</name>
    <dbReference type="NCBI Taxonomy" id="283923"/>
    <lineage>
        <taxon>Bacteria</taxon>
        <taxon>Pseudomonadati</taxon>
        <taxon>Pseudomonadota</taxon>
        <taxon>Gammaproteobacteria</taxon>
        <taxon>Lysobacterales</taxon>
        <taxon>Lysobacteraceae</taxon>
        <taxon>Pseudoxanthomonas</taxon>
    </lineage>
</organism>
<evidence type="ECO:0000313" key="2">
    <source>
        <dbReference type="Proteomes" id="UP001597033"/>
    </source>
</evidence>
<keyword evidence="1" id="KW-0436">Ligase</keyword>
<dbReference type="EMBL" id="JBHTKN010000010">
    <property type="protein sequence ID" value="MFD1043370.1"/>
    <property type="molecule type" value="Genomic_DNA"/>
</dbReference>
<accession>A0ABW3LZM7</accession>